<protein>
    <submittedName>
        <fullName evidence="1">Uncharacterized protein</fullName>
    </submittedName>
</protein>
<reference evidence="1 2" key="1">
    <citation type="submission" date="2024-09" db="EMBL/GenBank/DDBJ databases">
        <authorList>
            <person name="Sun Q."/>
            <person name="Mori K."/>
        </authorList>
    </citation>
    <scope>NUCLEOTIDE SEQUENCE [LARGE SCALE GENOMIC DNA]</scope>
    <source>
        <strain evidence="1 2">JCM 11411</strain>
    </source>
</reference>
<gene>
    <name evidence="1" type="ORF">ACFFQ6_04920</name>
</gene>
<accession>A0ABV5XBF0</accession>
<evidence type="ECO:0000313" key="1">
    <source>
        <dbReference type="EMBL" id="MFB9779012.1"/>
    </source>
</evidence>
<comment type="caution">
    <text evidence="1">The sequence shown here is derived from an EMBL/GenBank/DDBJ whole genome shotgun (WGS) entry which is preliminary data.</text>
</comment>
<sequence>MEPIEINAGGWYLRALRADERVDDRPALADGGITDPDYVSQRSAQWHENSVYSWAVCQPNTGELLAEVVLTPLDSTALLTGWARDGHTEALTTGADAVTRFAEGALGLVVVEGQTN</sequence>
<dbReference type="Proteomes" id="UP001589587">
    <property type="component" value="Unassembled WGS sequence"/>
</dbReference>
<name>A0ABV5XBF0_9NOCA</name>
<dbReference type="RefSeq" id="WP_378374017.1">
    <property type="nucleotide sequence ID" value="NZ_JBHMAS010000004.1"/>
</dbReference>
<dbReference type="EMBL" id="JBHMAS010000004">
    <property type="protein sequence ID" value="MFB9779012.1"/>
    <property type="molecule type" value="Genomic_DNA"/>
</dbReference>
<keyword evidence="2" id="KW-1185">Reference proteome</keyword>
<evidence type="ECO:0000313" key="2">
    <source>
        <dbReference type="Proteomes" id="UP001589587"/>
    </source>
</evidence>
<organism evidence="1 2">
    <name type="scientific">Rhodococcus baikonurensis</name>
    <dbReference type="NCBI Taxonomy" id="172041"/>
    <lineage>
        <taxon>Bacteria</taxon>
        <taxon>Bacillati</taxon>
        <taxon>Actinomycetota</taxon>
        <taxon>Actinomycetes</taxon>
        <taxon>Mycobacteriales</taxon>
        <taxon>Nocardiaceae</taxon>
        <taxon>Rhodococcus</taxon>
        <taxon>Rhodococcus erythropolis group</taxon>
    </lineage>
</organism>
<proteinExistence type="predicted"/>